<evidence type="ECO:0000313" key="3">
    <source>
        <dbReference type="Proteomes" id="UP000077755"/>
    </source>
</evidence>
<dbReference type="InterPro" id="IPR033337">
    <property type="entry name" value="TORTIFOLIA1/SINE1-2"/>
</dbReference>
<gene>
    <name evidence="2" type="ORF">DCAR_0310926</name>
</gene>
<protein>
    <recommendedName>
        <fullName evidence="1">TORTIFOLIA1/SINE1-2 N-terminal domain-containing protein</fullName>
    </recommendedName>
</protein>
<dbReference type="GO" id="GO:0005874">
    <property type="term" value="C:microtubule"/>
    <property type="evidence" value="ECO:0007669"/>
    <property type="project" value="InterPro"/>
</dbReference>
<evidence type="ECO:0000313" key="2">
    <source>
        <dbReference type="EMBL" id="WOG91676.1"/>
    </source>
</evidence>
<dbReference type="InterPro" id="IPR057600">
    <property type="entry name" value="TORTIFOLIA1/SINE1-2_N"/>
</dbReference>
<keyword evidence="3" id="KW-1185">Reference proteome</keyword>
<dbReference type="Pfam" id="PF24714">
    <property type="entry name" value="TOR1L1_N"/>
    <property type="match status" value="1"/>
</dbReference>
<proteinExistence type="predicted"/>
<reference evidence="2" key="1">
    <citation type="journal article" date="2016" name="Nat. Genet.">
        <title>A high-quality carrot genome assembly provides new insights into carotenoid accumulation and asterid genome evolution.</title>
        <authorList>
            <person name="Iorizzo M."/>
            <person name="Ellison S."/>
            <person name="Senalik D."/>
            <person name="Zeng P."/>
            <person name="Satapoomin P."/>
            <person name="Huang J."/>
            <person name="Bowman M."/>
            <person name="Iovene M."/>
            <person name="Sanseverino W."/>
            <person name="Cavagnaro P."/>
            <person name="Yildiz M."/>
            <person name="Macko-Podgorni A."/>
            <person name="Moranska E."/>
            <person name="Grzebelus E."/>
            <person name="Grzebelus D."/>
            <person name="Ashrafi H."/>
            <person name="Zheng Z."/>
            <person name="Cheng S."/>
            <person name="Spooner D."/>
            <person name="Van Deynze A."/>
            <person name="Simon P."/>
        </authorList>
    </citation>
    <scope>NUCLEOTIDE SEQUENCE</scope>
    <source>
        <tissue evidence="2">Leaf</tissue>
    </source>
</reference>
<accession>A0A166A9X7</accession>
<dbReference type="Gramene" id="KZN00926">
    <property type="protein sequence ID" value="KZN00926"/>
    <property type="gene ID" value="DCAR_009680"/>
</dbReference>
<dbReference type="EMBL" id="CP093345">
    <property type="protein sequence ID" value="WOG91676.1"/>
    <property type="molecule type" value="Genomic_DNA"/>
</dbReference>
<dbReference type="Proteomes" id="UP000077755">
    <property type="component" value="Chromosome 3"/>
</dbReference>
<evidence type="ECO:0000259" key="1">
    <source>
        <dbReference type="Pfam" id="PF24714"/>
    </source>
</evidence>
<dbReference type="Gene3D" id="1.25.10.10">
    <property type="entry name" value="Leucine-rich Repeat Variant"/>
    <property type="match status" value="1"/>
</dbReference>
<dbReference type="SUPFAM" id="SSF48371">
    <property type="entry name" value="ARM repeat"/>
    <property type="match status" value="1"/>
</dbReference>
<reference evidence="2" key="2">
    <citation type="submission" date="2022-03" db="EMBL/GenBank/DDBJ databases">
        <title>Draft title - Genomic analysis of global carrot germplasm unveils the trajectory of domestication and the origin of high carotenoid orange carrot.</title>
        <authorList>
            <person name="Iorizzo M."/>
            <person name="Ellison S."/>
            <person name="Senalik D."/>
            <person name="Macko-Podgorni A."/>
            <person name="Grzebelus D."/>
            <person name="Bostan H."/>
            <person name="Rolling W."/>
            <person name="Curaba J."/>
            <person name="Simon P."/>
        </authorList>
    </citation>
    <scope>NUCLEOTIDE SEQUENCE</scope>
    <source>
        <tissue evidence="2">Leaf</tissue>
    </source>
</reference>
<dbReference type="AlphaFoldDB" id="A0A166A9X7"/>
<dbReference type="OMA" id="DMVNEVC"/>
<dbReference type="GO" id="GO:0008017">
    <property type="term" value="F:microtubule binding"/>
    <property type="evidence" value="ECO:0007669"/>
    <property type="project" value="InterPro"/>
</dbReference>
<dbReference type="KEGG" id="dcr:108211453"/>
<organism evidence="2 3">
    <name type="scientific">Daucus carota subsp. sativus</name>
    <name type="common">Carrot</name>
    <dbReference type="NCBI Taxonomy" id="79200"/>
    <lineage>
        <taxon>Eukaryota</taxon>
        <taxon>Viridiplantae</taxon>
        <taxon>Streptophyta</taxon>
        <taxon>Embryophyta</taxon>
        <taxon>Tracheophyta</taxon>
        <taxon>Spermatophyta</taxon>
        <taxon>Magnoliopsida</taxon>
        <taxon>eudicotyledons</taxon>
        <taxon>Gunneridae</taxon>
        <taxon>Pentapetalae</taxon>
        <taxon>asterids</taxon>
        <taxon>campanulids</taxon>
        <taxon>Apiales</taxon>
        <taxon>Apiaceae</taxon>
        <taxon>Apioideae</taxon>
        <taxon>Scandiceae</taxon>
        <taxon>Daucinae</taxon>
        <taxon>Daucus</taxon>
        <taxon>Daucus sect. Daucus</taxon>
    </lineage>
</organism>
<dbReference type="InterPro" id="IPR016024">
    <property type="entry name" value="ARM-type_fold"/>
</dbReference>
<feature type="domain" description="TORTIFOLIA1/SINE1-2 N-terminal" evidence="1">
    <location>
        <begin position="18"/>
        <end position="289"/>
    </location>
</feature>
<dbReference type="PANTHER" id="PTHR31355:SF4">
    <property type="entry name" value="TOG DOMAIN-CONTAINING PROTEIN"/>
    <property type="match status" value="1"/>
</dbReference>
<name>A0A166A9X7_DAUCS</name>
<dbReference type="OrthoDB" id="611190at2759"/>
<dbReference type="PANTHER" id="PTHR31355">
    <property type="entry name" value="MICROTUBULE-ASSOCIATED PROTEIN TORTIFOLIA1"/>
    <property type="match status" value="1"/>
</dbReference>
<dbReference type="InterPro" id="IPR011989">
    <property type="entry name" value="ARM-like"/>
</dbReference>
<sequence>MGRNVGPVLRRELDNLGKDADCRKSAMKALKSYVKNLDSETIPFFLAQVSERKETSSSAGEYSISLYEVLARVHGPRIVPYIDIIMTTIGNTLTLSVRSFALHQACSKVVSAIARYGIDPTTPENMKRQIIHSLCKPLSDSILVSQENLSFGSALCLKALVDSDNWRFASGDMVNEVCQRVAGALEKPMQTNSHMGLVMALAKSNSLVVEAYARLLIQSGLRILSAGVAEDNSQKRLLAIQMVNCLMKSLDPRSLFSELEGIMDEMQKCQDDKMSYVKGAAFDALQTAKNIASEKGSNLEEDTGSVSGSNFCSNNGYWRRNLSDAVDQIPIKTSPESQTVNSFAEYDFLNESPISHSYVSGDLDYDRRVNAQLWRKFENGGLDLSFKDRISTEATSKTLMEYTEENKCLENRECANEFAGFLQESSRGAGVRSTTPSPQRSRHMNVDDIKIFTTPRKLIYSLQDESSGNSNISEKQSRRYKSPCKSRYESSLSKCEETSFLNHPASMYDQYGFPRDVKYKTKREENVFLTGEDFYGSSKSVSSSEAAAVGKVQVWQKSDSACQKESPEVSVQKHYPMYDQYGFPSDVKYKTKSKENVSLTGEDSYGSSKSVSSSEAAAVGKVQVCQKSNSASQKESLVVSVQKHYPMSLRIIVWGTLIVVFIAFVCLPWIGSDQDEGYYLPPT</sequence>